<dbReference type="Proteomes" id="UP000028027">
    <property type="component" value="Unassembled WGS sequence"/>
</dbReference>
<dbReference type="AlphaFoldDB" id="A0A081S758"/>
<name>A0A081S758_9ARCH</name>
<dbReference type="InterPro" id="IPR036236">
    <property type="entry name" value="Znf_C2H2_sf"/>
</dbReference>
<dbReference type="PROSITE" id="PS50157">
    <property type="entry name" value="ZINC_FINGER_C2H2_2"/>
    <property type="match status" value="1"/>
</dbReference>
<evidence type="ECO:0000313" key="2">
    <source>
        <dbReference type="EMBL" id="KER06761.1"/>
    </source>
</evidence>
<dbReference type="Gene3D" id="3.30.160.60">
    <property type="entry name" value="Classic Zinc Finger"/>
    <property type="match status" value="1"/>
</dbReference>
<dbReference type="PATRIC" id="fig|1502292.3.peg.421"/>
<organism evidence="2 3">
    <name type="scientific">Marine Group I thaumarchaeote SCGC AAA799-E16</name>
    <dbReference type="NCBI Taxonomy" id="1502292"/>
    <lineage>
        <taxon>Archaea</taxon>
        <taxon>Nitrososphaerota</taxon>
        <taxon>Marine Group I</taxon>
    </lineage>
</organism>
<dbReference type="EMBL" id="JNVL01000005">
    <property type="protein sequence ID" value="KER06761.1"/>
    <property type="molecule type" value="Genomic_DNA"/>
</dbReference>
<dbReference type="SMART" id="SM00355">
    <property type="entry name" value="ZnF_C2H2"/>
    <property type="match status" value="2"/>
</dbReference>
<accession>A0A081S758</accession>
<keyword evidence="3" id="KW-1185">Reference proteome</keyword>
<dbReference type="Pfam" id="PF00096">
    <property type="entry name" value="zf-C2H2"/>
    <property type="match status" value="2"/>
</dbReference>
<evidence type="ECO:0000313" key="3">
    <source>
        <dbReference type="Proteomes" id="UP000028027"/>
    </source>
</evidence>
<sequence length="62" mass="7134">MGLFGGNKNELKCKKCGTVLSDSERLKKHQEVAHNKKKEKCRACGTEFNTQEDLRKHKKNCK</sequence>
<protein>
    <submittedName>
        <fullName evidence="2">Zinc finger protein</fullName>
    </submittedName>
</protein>
<gene>
    <name evidence="2" type="ORF">AAA799E16_00483</name>
</gene>
<proteinExistence type="predicted"/>
<comment type="caution">
    <text evidence="2">The sequence shown here is derived from an EMBL/GenBank/DDBJ whole genome shotgun (WGS) entry which is preliminary data.</text>
</comment>
<dbReference type="PROSITE" id="PS00028">
    <property type="entry name" value="ZINC_FINGER_C2H2_1"/>
    <property type="match status" value="1"/>
</dbReference>
<dbReference type="InterPro" id="IPR013087">
    <property type="entry name" value="Znf_C2H2_type"/>
</dbReference>
<feature type="domain" description="C2H2-type" evidence="1">
    <location>
        <begin position="11"/>
        <end position="39"/>
    </location>
</feature>
<dbReference type="SUPFAM" id="SSF57667">
    <property type="entry name" value="beta-beta-alpha zinc fingers"/>
    <property type="match status" value="1"/>
</dbReference>
<evidence type="ECO:0000259" key="1">
    <source>
        <dbReference type="PROSITE" id="PS50157"/>
    </source>
</evidence>
<reference evidence="2 3" key="1">
    <citation type="submission" date="2014-06" db="EMBL/GenBank/DDBJ databases">
        <authorList>
            <person name="Ngugi D.K."/>
            <person name="Blom J."/>
            <person name="Alam I."/>
            <person name="Rashid M."/>
            <person name="Ba Alawi W."/>
            <person name="Zhang G."/>
            <person name="Hikmawan T."/>
            <person name="Guan Y."/>
            <person name="Antunes A."/>
            <person name="Siam R."/>
            <person name="Eldorry H."/>
            <person name="Bajic V."/>
            <person name="Stingl U."/>
        </authorList>
    </citation>
    <scope>NUCLEOTIDE SEQUENCE [LARGE SCALE GENOMIC DNA]</scope>
    <source>
        <strain evidence="2">SCGC AAA799-E16</strain>
    </source>
</reference>